<name>A0AAN9MZD3_CANGL</name>
<organism evidence="2 3">
    <name type="scientific">Canavalia gladiata</name>
    <name type="common">Sword bean</name>
    <name type="synonym">Dolichos gladiatus</name>
    <dbReference type="NCBI Taxonomy" id="3824"/>
    <lineage>
        <taxon>Eukaryota</taxon>
        <taxon>Viridiplantae</taxon>
        <taxon>Streptophyta</taxon>
        <taxon>Embryophyta</taxon>
        <taxon>Tracheophyta</taxon>
        <taxon>Spermatophyta</taxon>
        <taxon>Magnoliopsida</taxon>
        <taxon>eudicotyledons</taxon>
        <taxon>Gunneridae</taxon>
        <taxon>Pentapetalae</taxon>
        <taxon>rosids</taxon>
        <taxon>fabids</taxon>
        <taxon>Fabales</taxon>
        <taxon>Fabaceae</taxon>
        <taxon>Papilionoideae</taxon>
        <taxon>50 kb inversion clade</taxon>
        <taxon>NPAAA clade</taxon>
        <taxon>indigoferoid/millettioid clade</taxon>
        <taxon>Phaseoleae</taxon>
        <taxon>Canavalia</taxon>
    </lineage>
</organism>
<accession>A0AAN9MZD3</accession>
<reference evidence="2 3" key="1">
    <citation type="submission" date="2024-01" db="EMBL/GenBank/DDBJ databases">
        <title>The genomes of 5 underutilized Papilionoideae crops provide insights into root nodulation and disease resistanc.</title>
        <authorList>
            <person name="Jiang F."/>
        </authorList>
    </citation>
    <scope>NUCLEOTIDE SEQUENCE [LARGE SCALE GENOMIC DNA]</scope>
    <source>
        <strain evidence="2">LVBAO_FW01</strain>
        <tissue evidence="2">Leaves</tissue>
    </source>
</reference>
<protein>
    <submittedName>
        <fullName evidence="2">Uncharacterized protein</fullName>
    </submittedName>
</protein>
<feature type="region of interest" description="Disordered" evidence="1">
    <location>
        <begin position="50"/>
        <end position="72"/>
    </location>
</feature>
<comment type="caution">
    <text evidence="2">The sequence shown here is derived from an EMBL/GenBank/DDBJ whole genome shotgun (WGS) entry which is preliminary data.</text>
</comment>
<sequence>MAMAAGNLCIREGKGKETIEVVPQSGVRVHKSMLRWWGQGIGMGTISKRILTSKSRGSMGPTTNPRGNSGSR</sequence>
<gene>
    <name evidence="2" type="ORF">VNO77_05579</name>
</gene>
<evidence type="ECO:0000313" key="3">
    <source>
        <dbReference type="Proteomes" id="UP001367508"/>
    </source>
</evidence>
<keyword evidence="3" id="KW-1185">Reference proteome</keyword>
<evidence type="ECO:0000256" key="1">
    <source>
        <dbReference type="SAM" id="MobiDB-lite"/>
    </source>
</evidence>
<dbReference type="Proteomes" id="UP001367508">
    <property type="component" value="Unassembled WGS sequence"/>
</dbReference>
<evidence type="ECO:0000313" key="2">
    <source>
        <dbReference type="EMBL" id="KAK7363436.1"/>
    </source>
</evidence>
<dbReference type="EMBL" id="JAYMYQ010000001">
    <property type="protein sequence ID" value="KAK7363436.1"/>
    <property type="molecule type" value="Genomic_DNA"/>
</dbReference>
<dbReference type="AlphaFoldDB" id="A0AAN9MZD3"/>
<proteinExistence type="predicted"/>